<feature type="chain" id="PRO_5043583206" evidence="1">
    <location>
        <begin position="22"/>
        <end position="57"/>
    </location>
</feature>
<dbReference type="AlphaFoldDB" id="A0AAU9AQK9"/>
<evidence type="ECO:0000313" key="2">
    <source>
        <dbReference type="EMBL" id="BAV96611.1"/>
    </source>
</evidence>
<gene>
    <name evidence="2" type="ORF">LEN_1124</name>
</gene>
<evidence type="ECO:0000313" key="3">
    <source>
        <dbReference type="Proteomes" id="UP000218824"/>
    </source>
</evidence>
<reference evidence="2 3" key="1">
    <citation type="journal article" date="2017" name="DNA Res.">
        <title>Complete genome sequence and expression profile of the commercial lytic enzyme producer Lysobacter enzymogenes M497-1.</title>
        <authorList>
            <person name="Takami H."/>
            <person name="Toyoda A."/>
            <person name="Uchiyama I."/>
            <person name="Itoh T."/>
            <person name="Takaki Y."/>
            <person name="Arai W."/>
            <person name="Nishi S."/>
            <person name="Kawai M."/>
            <person name="Shinya K."/>
            <person name="Ikeda H."/>
        </authorList>
    </citation>
    <scope>NUCLEOTIDE SEQUENCE [LARGE SCALE GENOMIC DNA]</scope>
    <source>
        <strain evidence="2 3">M497-1</strain>
    </source>
</reference>
<dbReference type="EMBL" id="AP014940">
    <property type="protein sequence ID" value="BAV96611.1"/>
    <property type="molecule type" value="Genomic_DNA"/>
</dbReference>
<protein>
    <submittedName>
        <fullName evidence="2">Uncharacterized protein</fullName>
    </submittedName>
</protein>
<dbReference type="RefSeq" id="WP_172437151.1">
    <property type="nucleotide sequence ID" value="NZ_AP014940.1"/>
</dbReference>
<keyword evidence="1" id="KW-0732">Signal</keyword>
<sequence>MKKLILSGLIGIALLAPFATIAQSIPDGPVASPPGWSCWAKGGKVTCVRTSTGPIED</sequence>
<evidence type="ECO:0000256" key="1">
    <source>
        <dbReference type="SAM" id="SignalP"/>
    </source>
</evidence>
<dbReference type="GeneID" id="83066761"/>
<proteinExistence type="predicted"/>
<organism evidence="2 3">
    <name type="scientific">Lysobacter enzymogenes</name>
    <dbReference type="NCBI Taxonomy" id="69"/>
    <lineage>
        <taxon>Bacteria</taxon>
        <taxon>Pseudomonadati</taxon>
        <taxon>Pseudomonadota</taxon>
        <taxon>Gammaproteobacteria</taxon>
        <taxon>Lysobacterales</taxon>
        <taxon>Lysobacteraceae</taxon>
        <taxon>Lysobacter</taxon>
    </lineage>
</organism>
<accession>A0AAU9AQK9</accession>
<dbReference type="KEGG" id="lem:LEN_1124"/>
<name>A0AAU9AQK9_LYSEN</name>
<feature type="signal peptide" evidence="1">
    <location>
        <begin position="1"/>
        <end position="21"/>
    </location>
</feature>
<dbReference type="Proteomes" id="UP000218824">
    <property type="component" value="Chromosome"/>
</dbReference>